<dbReference type="PROSITE" id="PS01031">
    <property type="entry name" value="SHSP"/>
    <property type="match status" value="1"/>
</dbReference>
<dbReference type="EnsemblMetazoa" id="XM_019907111.1">
    <property type="protein sequence ID" value="XP_019762670.1"/>
    <property type="gene ID" value="LOC109539393"/>
</dbReference>
<keyword evidence="1" id="KW-0346">Stress response</keyword>
<keyword evidence="2" id="KW-0862">Zinc</keyword>
<comment type="similarity">
    <text evidence="3 4">Belongs to the small heat shock protein (HSP20) family.</text>
</comment>
<keyword evidence="10" id="KW-1185">Reference proteome</keyword>
<evidence type="ECO:0000256" key="5">
    <source>
        <dbReference type="SAM" id="MobiDB-lite"/>
    </source>
</evidence>
<accession>N6U4S2</accession>
<name>N6U4S2_DENPD</name>
<organism evidence="7">
    <name type="scientific">Dendroctonus ponderosae</name>
    <name type="common">Mountain pine beetle</name>
    <dbReference type="NCBI Taxonomy" id="77166"/>
    <lineage>
        <taxon>Eukaryota</taxon>
        <taxon>Metazoa</taxon>
        <taxon>Ecdysozoa</taxon>
        <taxon>Arthropoda</taxon>
        <taxon>Hexapoda</taxon>
        <taxon>Insecta</taxon>
        <taxon>Pterygota</taxon>
        <taxon>Neoptera</taxon>
        <taxon>Endopterygota</taxon>
        <taxon>Coleoptera</taxon>
        <taxon>Polyphaga</taxon>
        <taxon>Cucujiformia</taxon>
        <taxon>Curculionidae</taxon>
        <taxon>Scolytinae</taxon>
        <taxon>Dendroctonus</taxon>
    </lineage>
</organism>
<evidence type="ECO:0000313" key="7">
    <source>
        <dbReference type="EMBL" id="ENN75626.1"/>
    </source>
</evidence>
<dbReference type="PRINTS" id="PR00299">
    <property type="entry name" value="ACRYSTALLIN"/>
</dbReference>
<dbReference type="STRING" id="77166.N6U4S2"/>
<reference evidence="10 11" key="1">
    <citation type="journal article" date="2013" name="Genome Biol.">
        <title>Draft genome of the mountain pine beetle, Dendroctonus ponderosae Hopkins, a major forest pest.</title>
        <authorList>
            <person name="Keeling C.I."/>
            <person name="Yuen M.M."/>
            <person name="Liao N.Y."/>
            <person name="Docking T.R."/>
            <person name="Chan S.K."/>
            <person name="Taylor G.A."/>
            <person name="Palmquist D.L."/>
            <person name="Jackman S.D."/>
            <person name="Nguyen A."/>
            <person name="Li M."/>
            <person name="Henderson H."/>
            <person name="Janes J.K."/>
            <person name="Zhao Y."/>
            <person name="Pandoh P."/>
            <person name="Moore R."/>
            <person name="Sperling F.A."/>
            <person name="Huber D.P."/>
            <person name="Birol I."/>
            <person name="Jones S.J."/>
            <person name="Bohlmann J."/>
        </authorList>
    </citation>
    <scope>NUCLEOTIDE SEQUENCE</scope>
</reference>
<dbReference type="Pfam" id="PF00011">
    <property type="entry name" value="HSP20"/>
    <property type="match status" value="1"/>
</dbReference>
<dbReference type="GO" id="GO:0042026">
    <property type="term" value="P:protein refolding"/>
    <property type="evidence" value="ECO:0007669"/>
    <property type="project" value="TreeGrafter"/>
</dbReference>
<dbReference type="Proteomes" id="UP000019118">
    <property type="component" value="Unassembled WGS sequence"/>
</dbReference>
<dbReference type="GO" id="GO:0005737">
    <property type="term" value="C:cytoplasm"/>
    <property type="evidence" value="ECO:0007669"/>
    <property type="project" value="TreeGrafter"/>
</dbReference>
<dbReference type="EMBL" id="KB741007">
    <property type="protein sequence ID" value="ENN75626.1"/>
    <property type="molecule type" value="Genomic_DNA"/>
</dbReference>
<feature type="domain" description="SHSP" evidence="6">
    <location>
        <begin position="43"/>
        <end position="153"/>
    </location>
</feature>
<dbReference type="GO" id="GO:0005634">
    <property type="term" value="C:nucleus"/>
    <property type="evidence" value="ECO:0007669"/>
    <property type="project" value="TreeGrafter"/>
</dbReference>
<dbReference type="KEGG" id="dpa:109539393"/>
<evidence type="ECO:0000313" key="10">
    <source>
        <dbReference type="Proteomes" id="UP000019118"/>
    </source>
</evidence>
<sequence>MSRLVPILFRDMMRPWRQLENEMQMIEQRFFDRSPFVNRPSYFFKYPESEQAAVAQLKDKFQVKLDVEGFKPEELKVKTLTDENAIEIEGKHEEREDDHGFISRQFLRRFVLPKGHDLKGVVSNLSEDGVLTVTAPRKPQEISQGKPIQVEHIGDGKDKQ</sequence>
<dbReference type="EMBL" id="KB631811">
    <property type="protein sequence ID" value="ERL86346.1"/>
    <property type="molecule type" value="Genomic_DNA"/>
</dbReference>
<evidence type="ECO:0000313" key="11">
    <source>
        <dbReference type="Proteomes" id="UP000030742"/>
    </source>
</evidence>
<keyword evidence="2" id="KW-0479">Metal-binding</keyword>
<evidence type="ECO:0000256" key="1">
    <source>
        <dbReference type="ARBA" id="ARBA00023016"/>
    </source>
</evidence>
<reference evidence="9" key="2">
    <citation type="submission" date="2024-08" db="UniProtKB">
        <authorList>
            <consortium name="EnsemblMetazoa"/>
        </authorList>
    </citation>
    <scope>IDENTIFICATION</scope>
</reference>
<dbReference type="CDD" id="cd06526">
    <property type="entry name" value="metazoan_ACD"/>
    <property type="match status" value="1"/>
</dbReference>
<evidence type="ECO:0000259" key="6">
    <source>
        <dbReference type="PROSITE" id="PS01031"/>
    </source>
</evidence>
<evidence type="ECO:0000256" key="3">
    <source>
        <dbReference type="PROSITE-ProRule" id="PRU00285"/>
    </source>
</evidence>
<feature type="binding site" evidence="2">
    <location>
        <position position="99"/>
    </location>
    <ligand>
        <name>Zn(2+)</name>
        <dbReference type="ChEBI" id="CHEBI:29105"/>
        <label>1</label>
    </ligand>
</feature>
<feature type="region of interest" description="Disordered" evidence="5">
    <location>
        <begin position="136"/>
        <end position="160"/>
    </location>
</feature>
<dbReference type="SUPFAM" id="SSF49764">
    <property type="entry name" value="HSP20-like chaperones"/>
    <property type="match status" value="1"/>
</dbReference>
<dbReference type="Gene3D" id="2.60.40.790">
    <property type="match status" value="1"/>
</dbReference>
<gene>
    <name evidence="9" type="primary">109539393</name>
    <name evidence="8" type="ORF">D910_03754</name>
    <name evidence="7" type="ORF">YQE_07804</name>
</gene>
<dbReference type="PANTHER" id="PTHR45640:SF13">
    <property type="entry name" value="HEAT SHOCK PROTEIN 22-RELATED"/>
    <property type="match status" value="1"/>
</dbReference>
<evidence type="ECO:0000256" key="2">
    <source>
        <dbReference type="PIRSR" id="PIRSR036514-1"/>
    </source>
</evidence>
<feature type="non-terminal residue" evidence="7">
    <location>
        <position position="1"/>
    </location>
</feature>
<dbReference type="InterPro" id="IPR055269">
    <property type="entry name" value="Alpha-crystallin/HSP_16"/>
</dbReference>
<dbReference type="OrthoDB" id="1431247at2759"/>
<dbReference type="HOGENOM" id="CLU_095001_1_0_1"/>
<dbReference type="GO" id="GO:0046872">
    <property type="term" value="F:metal ion binding"/>
    <property type="evidence" value="ECO:0007669"/>
    <property type="project" value="UniProtKB-KW"/>
</dbReference>
<evidence type="ECO:0000313" key="8">
    <source>
        <dbReference type="EMBL" id="ERL86346.1"/>
    </source>
</evidence>
<dbReference type="GO" id="GO:0051082">
    <property type="term" value="F:unfolded protein binding"/>
    <property type="evidence" value="ECO:0007669"/>
    <property type="project" value="TreeGrafter"/>
</dbReference>
<dbReference type="Proteomes" id="UP000030742">
    <property type="component" value="Unassembled WGS sequence"/>
</dbReference>
<dbReference type="PANTHER" id="PTHR45640">
    <property type="entry name" value="HEAT SHOCK PROTEIN HSP-12.2-RELATED"/>
    <property type="match status" value="1"/>
</dbReference>
<dbReference type="InterPro" id="IPR002068">
    <property type="entry name" value="A-crystallin/Hsp20_dom"/>
</dbReference>
<dbReference type="AlphaFoldDB" id="N6U4S2"/>
<feature type="binding site" evidence="2">
    <location>
        <position position="94"/>
    </location>
    <ligand>
        <name>Zn(2+)</name>
        <dbReference type="ChEBI" id="CHEBI:29105"/>
        <label>1</label>
    </ligand>
</feature>
<protein>
    <recommendedName>
        <fullName evidence="6">SHSP domain-containing protein</fullName>
    </recommendedName>
</protein>
<dbReference type="OMA" id="LENEMQM"/>
<dbReference type="InterPro" id="IPR001436">
    <property type="entry name" value="Alpha-crystallin/sHSP_animal"/>
</dbReference>
<dbReference type="PIRSF" id="PIRSF036514">
    <property type="entry name" value="Sm_HSP_B1"/>
    <property type="match status" value="1"/>
</dbReference>
<feature type="binding site" evidence="2">
    <location>
        <position position="92"/>
    </location>
    <ligand>
        <name>Zn(2+)</name>
        <dbReference type="ChEBI" id="CHEBI:29105"/>
        <label>1</label>
    </ligand>
</feature>
<dbReference type="InterPro" id="IPR008978">
    <property type="entry name" value="HSP20-like_chaperone"/>
</dbReference>
<proteinExistence type="inferred from homology"/>
<evidence type="ECO:0000313" key="9">
    <source>
        <dbReference type="EnsemblMetazoa" id="XP_019762670.1"/>
    </source>
</evidence>
<dbReference type="GO" id="GO:0009408">
    <property type="term" value="P:response to heat"/>
    <property type="evidence" value="ECO:0007669"/>
    <property type="project" value="UniProtKB-ARBA"/>
</dbReference>
<evidence type="ECO:0000256" key="4">
    <source>
        <dbReference type="RuleBase" id="RU003616"/>
    </source>
</evidence>